<evidence type="ECO:0000259" key="8">
    <source>
        <dbReference type="SMART" id="SM01340"/>
    </source>
</evidence>
<dbReference type="SMART" id="SM01340">
    <property type="entry name" value="DNA_mis_repair"/>
    <property type="match status" value="1"/>
</dbReference>
<dbReference type="PANTHER" id="PTHR10073">
    <property type="entry name" value="DNA MISMATCH REPAIR PROTEIN MLH, PMS, MUTL"/>
    <property type="match status" value="1"/>
</dbReference>
<dbReference type="GO" id="GO:0016887">
    <property type="term" value="F:ATP hydrolysis activity"/>
    <property type="evidence" value="ECO:0007669"/>
    <property type="project" value="InterPro"/>
</dbReference>
<evidence type="ECO:0000259" key="7">
    <source>
        <dbReference type="SMART" id="SM00853"/>
    </source>
</evidence>
<keyword evidence="4 5" id="KW-0234">DNA repair</keyword>
<feature type="domain" description="MutL C-terminal dimerisation" evidence="7">
    <location>
        <begin position="456"/>
        <end position="599"/>
    </location>
</feature>
<dbReference type="InterPro" id="IPR013507">
    <property type="entry name" value="DNA_mismatch_S5_2-like"/>
</dbReference>
<dbReference type="InterPro" id="IPR036890">
    <property type="entry name" value="HATPase_C_sf"/>
</dbReference>
<comment type="function">
    <text evidence="5">This protein is involved in the repair of mismatches in DNA. It is required for dam-dependent methyl-directed DNA mismatch repair. May act as a 'molecular matchmaker', a protein that promotes the formation of a stable complex between two or more DNA-binding proteins in an ATP-dependent manner without itself being part of a final effector complex.</text>
</comment>
<dbReference type="CDD" id="cd03482">
    <property type="entry name" value="MutL_Trans_MutL"/>
    <property type="match status" value="1"/>
</dbReference>
<dbReference type="CDD" id="cd16926">
    <property type="entry name" value="HATPase_MutL-MLH-PMS-like"/>
    <property type="match status" value="1"/>
</dbReference>
<keyword evidence="3 5" id="KW-0227">DNA damage</keyword>
<dbReference type="InterPro" id="IPR038973">
    <property type="entry name" value="MutL/Mlh/Pms-like"/>
</dbReference>
<dbReference type="Pfam" id="PF13589">
    <property type="entry name" value="HATPase_c_3"/>
    <property type="match status" value="1"/>
</dbReference>
<dbReference type="GO" id="GO:0140664">
    <property type="term" value="F:ATP-dependent DNA damage sensor activity"/>
    <property type="evidence" value="ECO:0007669"/>
    <property type="project" value="InterPro"/>
</dbReference>
<evidence type="ECO:0000256" key="5">
    <source>
        <dbReference type="HAMAP-Rule" id="MF_00149"/>
    </source>
</evidence>
<feature type="compositionally biased region" description="Low complexity" evidence="6">
    <location>
        <begin position="353"/>
        <end position="365"/>
    </location>
</feature>
<comment type="similarity">
    <text evidence="1 5">Belongs to the DNA mismatch repair MutL/HexB family.</text>
</comment>
<dbReference type="FunFam" id="3.30.565.10:FF:000003">
    <property type="entry name" value="DNA mismatch repair endonuclease MutL"/>
    <property type="match status" value="1"/>
</dbReference>
<dbReference type="SUPFAM" id="SSF55874">
    <property type="entry name" value="ATPase domain of HSP90 chaperone/DNA topoisomerase II/histidine kinase"/>
    <property type="match status" value="1"/>
</dbReference>
<organism evidence="9 10">
    <name type="scientific">Marinagarivorans cellulosilyticus</name>
    <dbReference type="NCBI Taxonomy" id="2721545"/>
    <lineage>
        <taxon>Bacteria</taxon>
        <taxon>Pseudomonadati</taxon>
        <taxon>Pseudomonadota</taxon>
        <taxon>Gammaproteobacteria</taxon>
        <taxon>Cellvibrionales</taxon>
        <taxon>Cellvibrionaceae</taxon>
        <taxon>Marinagarivorans</taxon>
    </lineage>
</organism>
<dbReference type="Gene3D" id="3.30.1540.20">
    <property type="entry name" value="MutL, C-terminal domain, dimerisation subdomain"/>
    <property type="match status" value="1"/>
</dbReference>
<name>A0AAN2BJ59_9GAMM</name>
<protein>
    <recommendedName>
        <fullName evidence="2 5">DNA mismatch repair protein MutL</fullName>
    </recommendedName>
</protein>
<dbReference type="Pfam" id="PF01119">
    <property type="entry name" value="DNA_mis_repair"/>
    <property type="match status" value="1"/>
</dbReference>
<dbReference type="PROSITE" id="PS00058">
    <property type="entry name" value="DNA_MISMATCH_REPAIR_1"/>
    <property type="match status" value="1"/>
</dbReference>
<dbReference type="RefSeq" id="WP_236987448.1">
    <property type="nucleotide sequence ID" value="NZ_AP023086.1"/>
</dbReference>
<dbReference type="GO" id="GO:0032300">
    <property type="term" value="C:mismatch repair complex"/>
    <property type="evidence" value="ECO:0007669"/>
    <property type="project" value="InterPro"/>
</dbReference>
<dbReference type="EMBL" id="AP023086">
    <property type="protein sequence ID" value="BCD96633.1"/>
    <property type="molecule type" value="Genomic_DNA"/>
</dbReference>
<proteinExistence type="inferred from homology"/>
<dbReference type="InterPro" id="IPR014721">
    <property type="entry name" value="Ribsml_uS5_D2-typ_fold_subgr"/>
</dbReference>
<dbReference type="KEGG" id="marq:MARGE09_P0833"/>
<dbReference type="GO" id="GO:0006298">
    <property type="term" value="P:mismatch repair"/>
    <property type="evidence" value="ECO:0007669"/>
    <property type="project" value="UniProtKB-UniRule"/>
</dbReference>
<dbReference type="InterPro" id="IPR020568">
    <property type="entry name" value="Ribosomal_Su5_D2-typ_SF"/>
</dbReference>
<dbReference type="InterPro" id="IPR037198">
    <property type="entry name" value="MutL_C_sf"/>
</dbReference>
<accession>A0AAN2BJ59</accession>
<dbReference type="Gene3D" id="3.30.565.10">
    <property type="entry name" value="Histidine kinase-like ATPase, C-terminal domain"/>
    <property type="match status" value="1"/>
</dbReference>
<dbReference type="InterPro" id="IPR014762">
    <property type="entry name" value="DNA_mismatch_repair_CS"/>
</dbReference>
<dbReference type="Pfam" id="PF08676">
    <property type="entry name" value="MutL_C"/>
    <property type="match status" value="1"/>
</dbReference>
<gene>
    <name evidence="5" type="primary">mutL</name>
    <name evidence="9" type="ORF">MARGE09_P0833</name>
</gene>
<evidence type="ECO:0000256" key="4">
    <source>
        <dbReference type="ARBA" id="ARBA00023204"/>
    </source>
</evidence>
<reference evidence="9 10" key="1">
    <citation type="journal article" date="2022" name="IScience">
        <title>An ultrasensitive nanofiber-based assay for enzymatic hydrolysis and deep-sea microbial degradation of cellulose.</title>
        <authorList>
            <person name="Tsudome M."/>
            <person name="Tachioka M."/>
            <person name="Miyazaki M."/>
            <person name="Uchimura K."/>
            <person name="Tsuda M."/>
            <person name="Takaki Y."/>
            <person name="Deguchi S."/>
        </authorList>
    </citation>
    <scope>NUCLEOTIDE SEQUENCE [LARGE SCALE GENOMIC DNA]</scope>
    <source>
        <strain evidence="9 10">GE09</strain>
    </source>
</reference>
<evidence type="ECO:0000256" key="2">
    <source>
        <dbReference type="ARBA" id="ARBA00021975"/>
    </source>
</evidence>
<keyword evidence="10" id="KW-1185">Reference proteome</keyword>
<dbReference type="Gene3D" id="3.30.1370.100">
    <property type="entry name" value="MutL, C-terminal domain, regulatory subdomain"/>
    <property type="match status" value="1"/>
</dbReference>
<evidence type="ECO:0000313" key="10">
    <source>
        <dbReference type="Proteomes" id="UP001320119"/>
    </source>
</evidence>
<sequence length="643" mass="70565">MSEISLLSPRLANQIAAGEVVERPASVIKEVLENSLDAGATQLDVEIEAGGVKLMRVRDNGLGIAQDDLAMALARHATSKIQDLDDLEAVATLGFRGEALASISSVSRLELTSRHHRAEHAWTVKAEGRDMQTQVVPAAHPVGTTVEVRDLFFNTPARRKFLRKDNTEYGRVEDVLKRLALSRFGVGFSLKNNGRVVHSWRPADSQIEQERRVAQICGPAFMSSTVHVDIERAGLRLWGWVALPTFSRSQADLQHFFVNGRAIKDKLVTHAVRQAYQDVLYHGRHPAYALYLEVDPATVDVNVHPTKHEVRFRDGRLVHDFIFRSLHKALADVRPEAGTAPTNAAATGVVPSVAEQAQPQPSQSALDLNPAQRTAQPQYAEQPVYSAGADASRGGFESRGYAPKPVNLDAAMPVNEQIAAYAHLTQNPLPQNQSGQPTSLNELAAGDSTVPPLGFAIAQLKGIYILAENANGLIVVDTHAAHERITYESMKVQCAANGIQSQPLLVPQSLAVSEKEANYAEENTSLFSQLGFEIQRAGPESLVIKQVPVMLNRADIEVLVRDVLSDLIEFGMSERIQHKMNEILGTMACHGSVRANRKLTIPEMNALLRDMEATERSGQCNHGRPTWTQLTLHELDSLFMRGQ</sequence>
<dbReference type="NCBIfam" id="TIGR00585">
    <property type="entry name" value="mutl"/>
    <property type="match status" value="1"/>
</dbReference>
<dbReference type="GO" id="GO:0030983">
    <property type="term" value="F:mismatched DNA binding"/>
    <property type="evidence" value="ECO:0007669"/>
    <property type="project" value="InterPro"/>
</dbReference>
<evidence type="ECO:0000313" key="9">
    <source>
        <dbReference type="EMBL" id="BCD96633.1"/>
    </source>
</evidence>
<dbReference type="AlphaFoldDB" id="A0AAN2BJ59"/>
<dbReference type="InterPro" id="IPR014790">
    <property type="entry name" value="MutL_C"/>
</dbReference>
<dbReference type="SUPFAM" id="SSF54211">
    <property type="entry name" value="Ribosomal protein S5 domain 2-like"/>
    <property type="match status" value="1"/>
</dbReference>
<evidence type="ECO:0000256" key="3">
    <source>
        <dbReference type="ARBA" id="ARBA00022763"/>
    </source>
</evidence>
<dbReference type="InterPro" id="IPR042120">
    <property type="entry name" value="MutL_C_dimsub"/>
</dbReference>
<feature type="domain" description="DNA mismatch repair protein S5" evidence="8">
    <location>
        <begin position="213"/>
        <end position="331"/>
    </location>
</feature>
<dbReference type="SMART" id="SM00853">
    <property type="entry name" value="MutL_C"/>
    <property type="match status" value="1"/>
</dbReference>
<evidence type="ECO:0000256" key="6">
    <source>
        <dbReference type="SAM" id="MobiDB-lite"/>
    </source>
</evidence>
<dbReference type="Gene3D" id="3.30.230.10">
    <property type="match status" value="1"/>
</dbReference>
<dbReference type="PANTHER" id="PTHR10073:SF12">
    <property type="entry name" value="DNA MISMATCH REPAIR PROTEIN MLH1"/>
    <property type="match status" value="1"/>
</dbReference>
<dbReference type="Proteomes" id="UP001320119">
    <property type="component" value="Chromosome"/>
</dbReference>
<dbReference type="HAMAP" id="MF_00149">
    <property type="entry name" value="DNA_mis_repair"/>
    <property type="match status" value="1"/>
</dbReference>
<dbReference type="NCBIfam" id="NF000949">
    <property type="entry name" value="PRK00095.1-2"/>
    <property type="match status" value="1"/>
</dbReference>
<dbReference type="InterPro" id="IPR002099">
    <property type="entry name" value="MutL/Mlh/PMS"/>
</dbReference>
<feature type="region of interest" description="Disordered" evidence="6">
    <location>
        <begin position="353"/>
        <end position="396"/>
    </location>
</feature>
<dbReference type="SUPFAM" id="SSF118116">
    <property type="entry name" value="DNA mismatch repair protein MutL"/>
    <property type="match status" value="1"/>
</dbReference>
<dbReference type="InterPro" id="IPR042121">
    <property type="entry name" value="MutL_C_regsub"/>
</dbReference>
<evidence type="ECO:0000256" key="1">
    <source>
        <dbReference type="ARBA" id="ARBA00006082"/>
    </source>
</evidence>
<dbReference type="FunFam" id="3.30.230.10:FF:000013">
    <property type="entry name" value="DNA mismatch repair endonuclease MutL"/>
    <property type="match status" value="1"/>
</dbReference>
<dbReference type="GO" id="GO:0005524">
    <property type="term" value="F:ATP binding"/>
    <property type="evidence" value="ECO:0007669"/>
    <property type="project" value="InterPro"/>
</dbReference>
<dbReference type="InterPro" id="IPR020667">
    <property type="entry name" value="DNA_mismatch_repair_MutL"/>
</dbReference>